<dbReference type="PRINTS" id="PR00707">
    <property type="entry name" value="UBCTHYDRLASE"/>
</dbReference>
<feature type="compositionally biased region" description="Basic and acidic residues" evidence="8">
    <location>
        <begin position="199"/>
        <end position="221"/>
    </location>
</feature>
<sequence length="895" mass="97446">MGTRSQTPASKASQRNTPPLPTLRDEATANGASHKQMTSSNENEVPPTSTQIAAEAGMQSQKPILDKLPRAELSQISVEDEAMPESPLSSPTGSMKEALDEYFNWSSHESPSTPSSHDEIEVSATESVGNPSGSWGDTEVPNDVVSRPESPRDEQREVAISKVVPNSASNARSLVQIPHFDAVVESDGRNDGSLLQSRLCHDPKPRDVEATSNRPDNRESTTEASTTIPHGVTKSDESFEIATSDVGNLATSLKQPPGASSSPKDVSASNSTESYTRLRKRSISSADELAISDPPVKAKSSRIIAQTHRKTKSKSLSSSSRDDLASKRDEDAGSVDNVENVKGEPLRRSKRAKTGGNTFIEFDPDDVELPYDEATESEIEAWEGWLEMESSPETLTVMMQEWGVGGMKAIDVWSLEPEHLVVLPQPVHGLIFCYPYRDGDWSEQMDPCPDHVWFANQVDGTNACGTVALMNIINNVSNAQLGPALRSFRSETQAMSAVERGDYLNNFRPIKAVHNSFIHITEMMEDDLAAEKDYAAWAKKADLEAKKRIKASLAAKRKKAAEKEARRQQRVAVRAARQASSGELSPEGARGSSMSISKLAGGTARPGVATTKKAPTKKANVANTKKKMVAPQKPKKETPAMAKAAAKKKADALAKARHHYVAYLPINGELWKLDGMDDQPLNLGPCDHATWIHAVAPLIQSSMRDLDEESNTFSLLAVVQDPLYNDVIDLAANIKTMRQVDENLAAVDPDWPLHEDAGDCLADESLEGPSDDYNVTDDMIGEAKISVGSLEDLQTSKSVGSLLQMKKSLISQQKMLKSSIRSGKAEGDRRQAQVNLRRRDFGPLIQWQLMDLIDEGVLDELLDLHDPKKKNGAGASGSIKKCNGKAKPKGKGRKR</sequence>
<feature type="compositionally biased region" description="Low complexity" evidence="8">
    <location>
        <begin position="106"/>
        <end position="115"/>
    </location>
</feature>
<accession>A0A517L791</accession>
<comment type="similarity">
    <text evidence="6 7">Belongs to the peptidase C12 family.</text>
</comment>
<feature type="compositionally biased region" description="Low complexity" evidence="8">
    <location>
        <begin position="570"/>
        <end position="579"/>
    </location>
</feature>
<keyword evidence="2 6" id="KW-0645">Protease</keyword>
<feature type="compositionally biased region" description="Basic and acidic residues" evidence="8">
    <location>
        <begin position="320"/>
        <end position="331"/>
    </location>
</feature>
<feature type="active site" description="Proton donor" evidence="6">
    <location>
        <position position="659"/>
    </location>
</feature>
<feature type="site" description="Important for enzyme activity" evidence="6">
    <location>
        <position position="674"/>
    </location>
</feature>
<keyword evidence="5 6" id="KW-0788">Thiol protease</keyword>
<evidence type="ECO:0000256" key="5">
    <source>
        <dbReference type="ARBA" id="ARBA00022807"/>
    </source>
</evidence>
<proteinExistence type="inferred from homology"/>
<keyword evidence="11" id="KW-1185">Reference proteome</keyword>
<dbReference type="GO" id="GO:0016579">
    <property type="term" value="P:protein deubiquitination"/>
    <property type="evidence" value="ECO:0007669"/>
    <property type="project" value="TreeGrafter"/>
</dbReference>
<keyword evidence="3 6" id="KW-0833">Ubl conjugation pathway</keyword>
<dbReference type="PANTHER" id="PTHR10589">
    <property type="entry name" value="UBIQUITIN CARBOXYL-TERMINAL HYDROLASE"/>
    <property type="match status" value="1"/>
</dbReference>
<evidence type="ECO:0000313" key="11">
    <source>
        <dbReference type="Proteomes" id="UP000316270"/>
    </source>
</evidence>
<organism evidence="10 11">
    <name type="scientific">Venturia effusa</name>
    <dbReference type="NCBI Taxonomy" id="50376"/>
    <lineage>
        <taxon>Eukaryota</taxon>
        <taxon>Fungi</taxon>
        <taxon>Dikarya</taxon>
        <taxon>Ascomycota</taxon>
        <taxon>Pezizomycotina</taxon>
        <taxon>Dothideomycetes</taxon>
        <taxon>Pleosporomycetidae</taxon>
        <taxon>Venturiales</taxon>
        <taxon>Venturiaceae</taxon>
        <taxon>Venturia</taxon>
    </lineage>
</organism>
<dbReference type="EMBL" id="CP042190">
    <property type="protein sequence ID" value="QDS71506.1"/>
    <property type="molecule type" value="Genomic_DNA"/>
</dbReference>
<dbReference type="Gene3D" id="3.40.532.10">
    <property type="entry name" value="Peptidase C12, ubiquitin carboxyl-terminal hydrolase"/>
    <property type="match status" value="1"/>
</dbReference>
<dbReference type="PROSITE" id="PS52048">
    <property type="entry name" value="UCH_DOMAIN"/>
    <property type="match status" value="1"/>
</dbReference>
<dbReference type="Pfam" id="PF01088">
    <property type="entry name" value="Peptidase_C12"/>
    <property type="match status" value="1"/>
</dbReference>
<feature type="compositionally biased region" description="Polar residues" evidence="8">
    <location>
        <begin position="30"/>
        <end position="62"/>
    </location>
</feature>
<feature type="active site" description="Nucleophile" evidence="6">
    <location>
        <position position="464"/>
    </location>
</feature>
<dbReference type="EC" id="3.4.19.12" evidence="7"/>
<feature type="region of interest" description="Disordered" evidence="8">
    <location>
        <begin position="866"/>
        <end position="895"/>
    </location>
</feature>
<dbReference type="OrthoDB" id="1924260at2759"/>
<dbReference type="GO" id="GO:0006511">
    <property type="term" value="P:ubiquitin-dependent protein catabolic process"/>
    <property type="evidence" value="ECO:0007669"/>
    <property type="project" value="UniProtKB-UniRule"/>
</dbReference>
<feature type="region of interest" description="Disordered" evidence="8">
    <location>
        <begin position="560"/>
        <end position="639"/>
    </location>
</feature>
<protein>
    <recommendedName>
        <fullName evidence="7">Ubiquitin carboxyl-terminal hydrolase</fullName>
        <ecNumber evidence="7">3.4.19.12</ecNumber>
    </recommendedName>
</protein>
<evidence type="ECO:0000313" key="10">
    <source>
        <dbReference type="EMBL" id="QDS71506.1"/>
    </source>
</evidence>
<comment type="catalytic activity">
    <reaction evidence="1 6 7">
        <text>Thiol-dependent hydrolysis of ester, thioester, amide, peptide and isopeptide bonds formed by the C-terminal Gly of ubiquitin (a 76-residue protein attached to proteins as an intracellular targeting signal).</text>
        <dbReference type="EC" id="3.4.19.12"/>
    </reaction>
</comment>
<dbReference type="SUPFAM" id="SSF54001">
    <property type="entry name" value="Cysteine proteinases"/>
    <property type="match status" value="2"/>
</dbReference>
<evidence type="ECO:0000256" key="7">
    <source>
        <dbReference type="RuleBase" id="RU361215"/>
    </source>
</evidence>
<keyword evidence="4 6" id="KW-0378">Hydrolase</keyword>
<dbReference type="GO" id="GO:0004843">
    <property type="term" value="F:cysteine-type deubiquitinase activity"/>
    <property type="evidence" value="ECO:0007669"/>
    <property type="project" value="UniProtKB-UniRule"/>
</dbReference>
<evidence type="ECO:0000256" key="2">
    <source>
        <dbReference type="ARBA" id="ARBA00022670"/>
    </source>
</evidence>
<dbReference type="STRING" id="50376.A0A517L791"/>
<evidence type="ECO:0000256" key="6">
    <source>
        <dbReference type="PROSITE-ProRule" id="PRU01393"/>
    </source>
</evidence>
<reference evidence="10 11" key="1">
    <citation type="submission" date="2019-07" db="EMBL/GenBank/DDBJ databases">
        <title>Finished genome of Venturia effusa.</title>
        <authorList>
            <person name="Young C.A."/>
            <person name="Cox M.P."/>
            <person name="Ganley A.R.D."/>
            <person name="David W.J."/>
        </authorList>
    </citation>
    <scope>NUCLEOTIDE SEQUENCE [LARGE SCALE GENOMIC DNA]</scope>
    <source>
        <strain evidence="11">albino</strain>
    </source>
</reference>
<evidence type="ECO:0000256" key="8">
    <source>
        <dbReference type="SAM" id="MobiDB-lite"/>
    </source>
</evidence>
<evidence type="ECO:0000256" key="1">
    <source>
        <dbReference type="ARBA" id="ARBA00000707"/>
    </source>
</evidence>
<feature type="compositionally biased region" description="Low complexity" evidence="8">
    <location>
        <begin position="608"/>
        <end position="623"/>
    </location>
</feature>
<feature type="compositionally biased region" description="Basic residues" evidence="8">
    <location>
        <begin position="882"/>
        <end position="895"/>
    </location>
</feature>
<feature type="compositionally biased region" description="Polar residues" evidence="8">
    <location>
        <begin position="164"/>
        <end position="173"/>
    </location>
</feature>
<dbReference type="InterPro" id="IPR038765">
    <property type="entry name" value="Papain-like_cys_pep_sf"/>
</dbReference>
<name>A0A517L791_9PEZI</name>
<evidence type="ECO:0000256" key="3">
    <source>
        <dbReference type="ARBA" id="ARBA00022786"/>
    </source>
</evidence>
<feature type="compositionally biased region" description="Basic and acidic residues" evidence="8">
    <location>
        <begin position="149"/>
        <end position="159"/>
    </location>
</feature>
<feature type="compositionally biased region" description="Polar residues" evidence="8">
    <location>
        <begin position="1"/>
        <end position="17"/>
    </location>
</feature>
<dbReference type="InterPro" id="IPR001578">
    <property type="entry name" value="Peptidase_C12_UCH"/>
</dbReference>
<feature type="compositionally biased region" description="Polar residues" evidence="8">
    <location>
        <begin position="124"/>
        <end position="135"/>
    </location>
</feature>
<dbReference type="GO" id="GO:0005737">
    <property type="term" value="C:cytoplasm"/>
    <property type="evidence" value="ECO:0007669"/>
    <property type="project" value="TreeGrafter"/>
</dbReference>
<feature type="region of interest" description="Disordered" evidence="8">
    <location>
        <begin position="1"/>
        <end position="359"/>
    </location>
</feature>
<dbReference type="InterPro" id="IPR036959">
    <property type="entry name" value="Peptidase_C12_UCH_sf"/>
</dbReference>
<dbReference type="Proteomes" id="UP000316270">
    <property type="component" value="Chromosome 6"/>
</dbReference>
<evidence type="ECO:0000259" key="9">
    <source>
        <dbReference type="PROSITE" id="PS52048"/>
    </source>
</evidence>
<evidence type="ECO:0000256" key="4">
    <source>
        <dbReference type="ARBA" id="ARBA00022801"/>
    </source>
</evidence>
<feature type="compositionally biased region" description="Polar residues" evidence="8">
    <location>
        <begin position="245"/>
        <end position="275"/>
    </location>
</feature>
<feature type="site" description="Transition state stabilizer" evidence="6">
    <location>
        <position position="457"/>
    </location>
</feature>
<gene>
    <name evidence="10" type="ORF">FKW77_004791</name>
</gene>
<feature type="domain" description="UCH catalytic" evidence="9">
    <location>
        <begin position="384"/>
        <end position="720"/>
    </location>
</feature>
<dbReference type="AlphaFoldDB" id="A0A517L791"/>
<dbReference type="PANTHER" id="PTHR10589:SF29">
    <property type="entry name" value="UBIQUITIN CARBOXYL-TERMINAL HYDROLASE"/>
    <property type="match status" value="1"/>
</dbReference>